<dbReference type="AlphaFoldDB" id="A0A4D9DBN3"/>
<protein>
    <recommendedName>
        <fullName evidence="3">Tubby C-terminal domain-containing protein</fullName>
    </recommendedName>
</protein>
<accession>A0A4D9DBN3</accession>
<evidence type="ECO:0000256" key="2">
    <source>
        <dbReference type="SAM" id="MobiDB-lite"/>
    </source>
</evidence>
<gene>
    <name evidence="4" type="ORF">NSK_002759</name>
</gene>
<keyword evidence="5" id="KW-1185">Reference proteome</keyword>
<feature type="domain" description="Tubby C-terminal" evidence="3">
    <location>
        <begin position="133"/>
        <end position="382"/>
    </location>
</feature>
<comment type="caution">
    <text evidence="4">The sequence shown here is derived from an EMBL/GenBank/DDBJ whole genome shotgun (WGS) entry which is preliminary data.</text>
</comment>
<dbReference type="PANTHER" id="PTHR16517:SF7">
    <property type="entry name" value="PROTEIN KING TUBBY"/>
    <property type="match status" value="1"/>
</dbReference>
<dbReference type="InterPro" id="IPR000007">
    <property type="entry name" value="Tubby_C"/>
</dbReference>
<organism evidence="4 5">
    <name type="scientific">Nannochloropsis salina CCMP1776</name>
    <dbReference type="NCBI Taxonomy" id="1027361"/>
    <lineage>
        <taxon>Eukaryota</taxon>
        <taxon>Sar</taxon>
        <taxon>Stramenopiles</taxon>
        <taxon>Ochrophyta</taxon>
        <taxon>Eustigmatophyceae</taxon>
        <taxon>Eustigmatales</taxon>
        <taxon>Monodopsidaceae</taxon>
        <taxon>Microchloropsis</taxon>
        <taxon>Microchloropsis salina</taxon>
    </lineage>
</organism>
<evidence type="ECO:0000259" key="3">
    <source>
        <dbReference type="Pfam" id="PF01167"/>
    </source>
</evidence>
<evidence type="ECO:0000313" key="5">
    <source>
        <dbReference type="Proteomes" id="UP000355283"/>
    </source>
</evidence>
<reference evidence="4 5" key="1">
    <citation type="submission" date="2019-01" db="EMBL/GenBank/DDBJ databases">
        <title>Nuclear Genome Assembly of the Microalgal Biofuel strain Nannochloropsis salina CCMP1776.</title>
        <authorList>
            <person name="Hovde B."/>
        </authorList>
    </citation>
    <scope>NUCLEOTIDE SEQUENCE [LARGE SCALE GENOMIC DNA]</scope>
    <source>
        <strain evidence="4 5">CCMP1776</strain>
    </source>
</reference>
<dbReference type="PRINTS" id="PR01573">
    <property type="entry name" value="SUPERTUBBY"/>
</dbReference>
<dbReference type="InterPro" id="IPR025659">
    <property type="entry name" value="Tubby-like_C"/>
</dbReference>
<dbReference type="SUPFAM" id="SSF54518">
    <property type="entry name" value="Tubby C-terminal domain-like"/>
    <property type="match status" value="1"/>
</dbReference>
<proteinExistence type="inferred from homology"/>
<sequence>MPPLENNDVDGRNVDANSAKQFKRVVPMPQGPAPSSAARRLHAYRANISTSSSFEIRKLSPSPKFSEEVSMCRQDGDTSGSDGEEESPATLEHHTALSSANKTPVYKAPIVTEEVDFASLLATRAGLLSFLTRPVARSTGVVECYVKRRNMGAGKLFPEYYLYTRNGDHFLMAAKKQGNKRTSNYYVTMHNRDFAKDSPDYLGKVRANFVGTEFQLFDRGGSSKEKPTDGAASFRDIGASREELGVVVYAANVLGARGPRKMQVYLPRVNMVDDKVEEWKGKEDMALPDAMLERVRRGDVSKFHHLINKPPRWNDQVKAYVLNFNGRVTMASVKNFQLIAPEDHEIVLLQFGRVDKHEFTMDVRWPFTPLQAFGVALSSFDSKIACD</sequence>
<dbReference type="Pfam" id="PF01167">
    <property type="entry name" value="Tub"/>
    <property type="match status" value="1"/>
</dbReference>
<comment type="similarity">
    <text evidence="1">Belongs to the TUB family.</text>
</comment>
<feature type="region of interest" description="Disordered" evidence="2">
    <location>
        <begin position="55"/>
        <end position="96"/>
    </location>
</feature>
<dbReference type="PANTHER" id="PTHR16517">
    <property type="entry name" value="TUBBY-RELATED"/>
    <property type="match status" value="1"/>
</dbReference>
<evidence type="ECO:0000256" key="1">
    <source>
        <dbReference type="ARBA" id="ARBA00007129"/>
    </source>
</evidence>
<dbReference type="EMBL" id="SDOX01000010">
    <property type="protein sequence ID" value="TFJ85939.1"/>
    <property type="molecule type" value="Genomic_DNA"/>
</dbReference>
<evidence type="ECO:0000313" key="4">
    <source>
        <dbReference type="EMBL" id="TFJ85939.1"/>
    </source>
</evidence>
<dbReference type="Gene3D" id="3.20.90.10">
    <property type="entry name" value="Tubby Protein, Chain A"/>
    <property type="match status" value="1"/>
</dbReference>
<feature type="region of interest" description="Disordered" evidence="2">
    <location>
        <begin position="1"/>
        <end position="38"/>
    </location>
</feature>
<dbReference type="OrthoDB" id="8775810at2759"/>
<name>A0A4D9DBN3_9STRA</name>
<dbReference type="Proteomes" id="UP000355283">
    <property type="component" value="Unassembled WGS sequence"/>
</dbReference>